<dbReference type="Proteomes" id="UP001501845">
    <property type="component" value="Unassembled WGS sequence"/>
</dbReference>
<keyword evidence="3" id="KW-1185">Reference proteome</keyword>
<proteinExistence type="predicted"/>
<accession>A0ABP7ZBG9</accession>
<evidence type="ECO:0000313" key="3">
    <source>
        <dbReference type="Proteomes" id="UP001501845"/>
    </source>
</evidence>
<comment type="caution">
    <text evidence="2">The sequence shown here is derived from an EMBL/GenBank/DDBJ whole genome shotgun (WGS) entry which is preliminary data.</text>
</comment>
<organism evidence="2 3">
    <name type="scientific">Streptomyces tunisiensis</name>
    <dbReference type="NCBI Taxonomy" id="948699"/>
    <lineage>
        <taxon>Bacteria</taxon>
        <taxon>Bacillati</taxon>
        <taxon>Actinomycetota</taxon>
        <taxon>Actinomycetes</taxon>
        <taxon>Kitasatosporales</taxon>
        <taxon>Streptomycetaceae</taxon>
        <taxon>Streptomyces</taxon>
    </lineage>
</organism>
<reference evidence="3" key="1">
    <citation type="journal article" date="2019" name="Int. J. Syst. Evol. Microbiol.">
        <title>The Global Catalogue of Microorganisms (GCM) 10K type strain sequencing project: providing services to taxonomists for standard genome sequencing and annotation.</title>
        <authorList>
            <consortium name="The Broad Institute Genomics Platform"/>
            <consortium name="The Broad Institute Genome Sequencing Center for Infectious Disease"/>
            <person name="Wu L."/>
            <person name="Ma J."/>
        </authorList>
    </citation>
    <scope>NUCLEOTIDE SEQUENCE [LARGE SCALE GENOMIC DNA]</scope>
    <source>
        <strain evidence="3">JCM 17589</strain>
    </source>
</reference>
<evidence type="ECO:0000313" key="2">
    <source>
        <dbReference type="EMBL" id="GAA4152288.1"/>
    </source>
</evidence>
<protein>
    <submittedName>
        <fullName evidence="2">Uncharacterized protein</fullName>
    </submittedName>
</protein>
<name>A0ABP7ZBG9_9ACTN</name>
<evidence type="ECO:0000256" key="1">
    <source>
        <dbReference type="SAM" id="MobiDB-lite"/>
    </source>
</evidence>
<dbReference type="EMBL" id="BAABBU010000037">
    <property type="protein sequence ID" value="GAA4152288.1"/>
    <property type="molecule type" value="Genomic_DNA"/>
</dbReference>
<gene>
    <name evidence="2" type="ORF">GCM10022285_64520</name>
</gene>
<feature type="region of interest" description="Disordered" evidence="1">
    <location>
        <begin position="1"/>
        <end position="23"/>
    </location>
</feature>
<sequence>MITAQGRPKPPDMAPARDERPGRCFTGPDHSNFIYFWPIYTGTPIPIDDWRSRMWLDTWV</sequence>